<evidence type="ECO:0000313" key="2">
    <source>
        <dbReference type="EMBL" id="GBP40651.1"/>
    </source>
</evidence>
<evidence type="ECO:0000313" key="3">
    <source>
        <dbReference type="Proteomes" id="UP000299102"/>
    </source>
</evidence>
<organism evidence="2 3">
    <name type="scientific">Eumeta variegata</name>
    <name type="common">Bagworm moth</name>
    <name type="synonym">Eumeta japonica</name>
    <dbReference type="NCBI Taxonomy" id="151549"/>
    <lineage>
        <taxon>Eukaryota</taxon>
        <taxon>Metazoa</taxon>
        <taxon>Ecdysozoa</taxon>
        <taxon>Arthropoda</taxon>
        <taxon>Hexapoda</taxon>
        <taxon>Insecta</taxon>
        <taxon>Pterygota</taxon>
        <taxon>Neoptera</taxon>
        <taxon>Endopterygota</taxon>
        <taxon>Lepidoptera</taxon>
        <taxon>Glossata</taxon>
        <taxon>Ditrysia</taxon>
        <taxon>Tineoidea</taxon>
        <taxon>Psychidae</taxon>
        <taxon>Oiketicinae</taxon>
        <taxon>Eumeta</taxon>
    </lineage>
</organism>
<name>A0A4C1VPQ9_EUMVA</name>
<dbReference type="Proteomes" id="UP000299102">
    <property type="component" value="Unassembled WGS sequence"/>
</dbReference>
<sequence>MIRNRSPEYLTQWEEANFHILVRKFGRYRPSNGPVRFPGALASRCIDSHITPPRLSGVQSEQFAIHLKCKAGRPAQRMENSLTKLDGERVSQARR</sequence>
<gene>
    <name evidence="2" type="ORF">EVAR_32694_1</name>
</gene>
<proteinExistence type="predicted"/>
<feature type="compositionally biased region" description="Basic and acidic residues" evidence="1">
    <location>
        <begin position="85"/>
        <end position="95"/>
    </location>
</feature>
<protein>
    <submittedName>
        <fullName evidence="2">Uncharacterized protein</fullName>
    </submittedName>
</protein>
<keyword evidence="3" id="KW-1185">Reference proteome</keyword>
<dbReference type="AlphaFoldDB" id="A0A4C1VPQ9"/>
<evidence type="ECO:0000256" key="1">
    <source>
        <dbReference type="SAM" id="MobiDB-lite"/>
    </source>
</evidence>
<reference evidence="2 3" key="1">
    <citation type="journal article" date="2019" name="Commun. Biol.">
        <title>The bagworm genome reveals a unique fibroin gene that provides high tensile strength.</title>
        <authorList>
            <person name="Kono N."/>
            <person name="Nakamura H."/>
            <person name="Ohtoshi R."/>
            <person name="Tomita M."/>
            <person name="Numata K."/>
            <person name="Arakawa K."/>
        </authorList>
    </citation>
    <scope>NUCLEOTIDE SEQUENCE [LARGE SCALE GENOMIC DNA]</scope>
</reference>
<accession>A0A4C1VPQ9</accession>
<feature type="region of interest" description="Disordered" evidence="1">
    <location>
        <begin position="76"/>
        <end position="95"/>
    </location>
</feature>
<comment type="caution">
    <text evidence="2">The sequence shown here is derived from an EMBL/GenBank/DDBJ whole genome shotgun (WGS) entry which is preliminary data.</text>
</comment>
<dbReference type="EMBL" id="BGZK01000385">
    <property type="protein sequence ID" value="GBP40651.1"/>
    <property type="molecule type" value="Genomic_DNA"/>
</dbReference>